<reference evidence="1" key="1">
    <citation type="submission" date="2021-05" db="EMBL/GenBank/DDBJ databases">
        <authorList>
            <person name="Scholz U."/>
            <person name="Mascher M."/>
            <person name="Fiebig A."/>
        </authorList>
    </citation>
    <scope>NUCLEOTIDE SEQUENCE [LARGE SCALE GENOMIC DNA]</scope>
</reference>
<organism evidence="1 2">
    <name type="scientific">Avena sativa</name>
    <name type="common">Oat</name>
    <dbReference type="NCBI Taxonomy" id="4498"/>
    <lineage>
        <taxon>Eukaryota</taxon>
        <taxon>Viridiplantae</taxon>
        <taxon>Streptophyta</taxon>
        <taxon>Embryophyta</taxon>
        <taxon>Tracheophyta</taxon>
        <taxon>Spermatophyta</taxon>
        <taxon>Magnoliopsida</taxon>
        <taxon>Liliopsida</taxon>
        <taxon>Poales</taxon>
        <taxon>Poaceae</taxon>
        <taxon>BOP clade</taxon>
        <taxon>Pooideae</taxon>
        <taxon>Poodae</taxon>
        <taxon>Poeae</taxon>
        <taxon>Poeae Chloroplast Group 1 (Aveneae type)</taxon>
        <taxon>Aveninae</taxon>
        <taxon>Avena</taxon>
    </lineage>
</organism>
<proteinExistence type="predicted"/>
<dbReference type="EnsemblPlants" id="AVESA.00010b.r2.7DG1397380.1">
    <property type="protein sequence ID" value="AVESA.00010b.r2.7DG1397380.1.CDS"/>
    <property type="gene ID" value="AVESA.00010b.r2.7DG1397380"/>
</dbReference>
<evidence type="ECO:0000313" key="2">
    <source>
        <dbReference type="Proteomes" id="UP001732700"/>
    </source>
</evidence>
<sequence length="177" mass="19317">MADPSYLQSVTLSQESQLKELLLHLYLYQNGQARPQGNQAQLLGSTAPHSFGCTVVNDWSIHDGSSPTTKIVARAQGLHMQASMSGGNWFMCHNIVFIDDRFKGSTLKVLGNIQGEQGEWAIIGGTGEFAYAKGVITYKRCDTGTRELHIRVLCRTFRKPEAPVVPTPTGQAIAPNA</sequence>
<accession>A0ACD6ANY8</accession>
<name>A0ACD6ANY8_AVESA</name>
<dbReference type="Proteomes" id="UP001732700">
    <property type="component" value="Chromosome 7D"/>
</dbReference>
<keyword evidence="2" id="KW-1185">Reference proteome</keyword>
<protein>
    <submittedName>
        <fullName evidence="1">Uncharacterized protein</fullName>
    </submittedName>
</protein>
<evidence type="ECO:0000313" key="1">
    <source>
        <dbReference type="EnsemblPlants" id="AVESA.00010b.r2.7DG1397380.1.CDS"/>
    </source>
</evidence>
<reference evidence="1" key="2">
    <citation type="submission" date="2025-09" db="UniProtKB">
        <authorList>
            <consortium name="EnsemblPlants"/>
        </authorList>
    </citation>
    <scope>IDENTIFICATION</scope>
</reference>